<feature type="transmembrane region" description="Helical" evidence="2">
    <location>
        <begin position="255"/>
        <end position="278"/>
    </location>
</feature>
<dbReference type="GO" id="GO:0016020">
    <property type="term" value="C:membrane"/>
    <property type="evidence" value="ECO:0007669"/>
    <property type="project" value="TreeGrafter"/>
</dbReference>
<gene>
    <name evidence="4" type="ORF">E3Q22_00588</name>
</gene>
<reference evidence="4 5" key="1">
    <citation type="submission" date="2019-03" db="EMBL/GenBank/DDBJ databases">
        <title>Sequencing 25 genomes of Wallemia mellicola.</title>
        <authorList>
            <person name="Gostincar C."/>
        </authorList>
    </citation>
    <scope>NUCLEOTIDE SEQUENCE [LARGE SCALE GENOMIC DNA]</scope>
    <source>
        <strain evidence="4 5">EXF-6152</strain>
    </source>
</reference>
<protein>
    <recommendedName>
        <fullName evidence="3">DUF3533 domain-containing protein</fullName>
    </recommendedName>
</protein>
<evidence type="ECO:0000313" key="4">
    <source>
        <dbReference type="EMBL" id="TIB81888.1"/>
    </source>
</evidence>
<dbReference type="Pfam" id="PF12051">
    <property type="entry name" value="DUF3533"/>
    <property type="match status" value="1"/>
</dbReference>
<comment type="caution">
    <text evidence="4">The sequence shown here is derived from an EMBL/GenBank/DDBJ whole genome shotgun (WGS) entry which is preliminary data.</text>
</comment>
<feature type="transmembrane region" description="Helical" evidence="2">
    <location>
        <begin position="299"/>
        <end position="320"/>
    </location>
</feature>
<feature type="transmembrane region" description="Helical" evidence="2">
    <location>
        <begin position="380"/>
        <end position="400"/>
    </location>
</feature>
<evidence type="ECO:0000256" key="2">
    <source>
        <dbReference type="SAM" id="Phobius"/>
    </source>
</evidence>
<dbReference type="InterPro" id="IPR053001">
    <property type="entry name" value="MNNG_permease-like"/>
</dbReference>
<accession>A0A4T0MG71</accession>
<feature type="transmembrane region" description="Helical" evidence="2">
    <location>
        <begin position="332"/>
        <end position="353"/>
    </location>
</feature>
<keyword evidence="2" id="KW-1133">Transmembrane helix</keyword>
<dbReference type="EMBL" id="SPRC01000004">
    <property type="protein sequence ID" value="TIB81888.1"/>
    <property type="molecule type" value="Genomic_DNA"/>
</dbReference>
<evidence type="ECO:0000313" key="5">
    <source>
        <dbReference type="Proteomes" id="UP000310685"/>
    </source>
</evidence>
<evidence type="ECO:0000256" key="1">
    <source>
        <dbReference type="SAM" id="MobiDB-lite"/>
    </source>
</evidence>
<dbReference type="PANTHER" id="PTHR34814:SF1">
    <property type="entry name" value="NITROSOGUANIDINE RESISTANCE PROTEIN SNG1"/>
    <property type="match status" value="1"/>
</dbReference>
<dbReference type="AlphaFoldDB" id="A0A4T0MG71"/>
<organism evidence="4 5">
    <name type="scientific">Wallemia mellicola</name>
    <dbReference type="NCBI Taxonomy" id="1708541"/>
    <lineage>
        <taxon>Eukaryota</taxon>
        <taxon>Fungi</taxon>
        <taxon>Dikarya</taxon>
        <taxon>Basidiomycota</taxon>
        <taxon>Wallemiomycotina</taxon>
        <taxon>Wallemiomycetes</taxon>
        <taxon>Wallemiales</taxon>
        <taxon>Wallemiaceae</taxon>
        <taxon>Wallemia</taxon>
    </lineage>
</organism>
<feature type="region of interest" description="Disordered" evidence="1">
    <location>
        <begin position="1"/>
        <end position="27"/>
    </location>
</feature>
<evidence type="ECO:0000259" key="3">
    <source>
        <dbReference type="Pfam" id="PF12051"/>
    </source>
</evidence>
<dbReference type="Proteomes" id="UP000310685">
    <property type="component" value="Unassembled WGS sequence"/>
</dbReference>
<name>A0A4T0MG71_9BASI</name>
<proteinExistence type="predicted"/>
<feature type="transmembrane region" description="Helical" evidence="2">
    <location>
        <begin position="435"/>
        <end position="458"/>
    </location>
</feature>
<feature type="compositionally biased region" description="Basic and acidic residues" evidence="1">
    <location>
        <begin position="1"/>
        <end position="24"/>
    </location>
</feature>
<keyword evidence="2" id="KW-0472">Membrane</keyword>
<dbReference type="PANTHER" id="PTHR34814">
    <property type="entry name" value="NITROSOGUANIDINE RESISTANCE PROTEIN SNG1"/>
    <property type="match status" value="1"/>
</dbReference>
<sequence>MTRLSHKESSSDKDQMVDRQDNATERASQSALYSKGFWSPDLKPLRATYFKILSGSVVLTIIAIWSCLQVYWASIAHESGRLFQVNSVFVNRDITNGLNGTLGDTLRTTIFQSLNEKHHLGWTEEPSEKVPTAESIEEALVEDEWAWVFVVAEQDATQNLITARENGDSSYDPMSSVSIYYAEARNEQAAGIVLPTTQKLVQQATIQAGTQMLAAYMSQQGGNVTAMEALTNAPQTAATPFATTINNFRPFDQPVARAITLVGLIYLTILSFICTMAHSAARPLLEKHLTLRSYIGMRLLVPLFLYTILSLFFAMLNLPWDVHFNAHFSNTAKGFFCTYALLLCGMAALGMCFETLAHPLLISPTGLATEAIITVIGPQFMAYALIALIISNVSVAALPVDLQVWFFRYYPAMVYYHINRGIRCIIFNTKNELGFNFGVCLAWVVFSIGTISAFTALYRRLDIKKAQKESETQGENKA</sequence>
<keyword evidence="2" id="KW-0812">Transmembrane</keyword>
<feature type="transmembrane region" description="Helical" evidence="2">
    <location>
        <begin position="52"/>
        <end position="72"/>
    </location>
</feature>
<dbReference type="InterPro" id="IPR022703">
    <property type="entry name" value="DUF3533"/>
</dbReference>
<feature type="domain" description="DUF3533" evidence="3">
    <location>
        <begin position="57"/>
        <end position="448"/>
    </location>
</feature>